<dbReference type="EMBL" id="CM047736">
    <property type="protein sequence ID" value="KAJ0053558.1"/>
    <property type="molecule type" value="Genomic_DNA"/>
</dbReference>
<accession>A0ACC0ZL91</accession>
<reference evidence="2" key="1">
    <citation type="journal article" date="2023" name="G3 (Bethesda)">
        <title>Genome assembly and association tests identify interacting loci associated with vigor, precocity, and sex in interspecific pistachio rootstocks.</title>
        <authorList>
            <person name="Palmer W."/>
            <person name="Jacygrad E."/>
            <person name="Sagayaradj S."/>
            <person name="Cavanaugh K."/>
            <person name="Han R."/>
            <person name="Bertier L."/>
            <person name="Beede B."/>
            <person name="Kafkas S."/>
            <person name="Golino D."/>
            <person name="Preece J."/>
            <person name="Michelmore R."/>
        </authorList>
    </citation>
    <scope>NUCLEOTIDE SEQUENCE [LARGE SCALE GENOMIC DNA]</scope>
</reference>
<protein>
    <submittedName>
        <fullName evidence="1">Uncharacterized protein</fullName>
    </submittedName>
</protein>
<proteinExistence type="predicted"/>
<dbReference type="Proteomes" id="UP001163603">
    <property type="component" value="Chromosome 1"/>
</dbReference>
<gene>
    <name evidence="1" type="ORF">Pint_03313</name>
</gene>
<comment type="caution">
    <text evidence="1">The sequence shown here is derived from an EMBL/GenBank/DDBJ whole genome shotgun (WGS) entry which is preliminary data.</text>
</comment>
<organism evidence="1 2">
    <name type="scientific">Pistacia integerrima</name>
    <dbReference type="NCBI Taxonomy" id="434235"/>
    <lineage>
        <taxon>Eukaryota</taxon>
        <taxon>Viridiplantae</taxon>
        <taxon>Streptophyta</taxon>
        <taxon>Embryophyta</taxon>
        <taxon>Tracheophyta</taxon>
        <taxon>Spermatophyta</taxon>
        <taxon>Magnoliopsida</taxon>
        <taxon>eudicotyledons</taxon>
        <taxon>Gunneridae</taxon>
        <taxon>Pentapetalae</taxon>
        <taxon>rosids</taxon>
        <taxon>malvids</taxon>
        <taxon>Sapindales</taxon>
        <taxon>Anacardiaceae</taxon>
        <taxon>Pistacia</taxon>
    </lineage>
</organism>
<keyword evidence="2" id="KW-1185">Reference proteome</keyword>
<evidence type="ECO:0000313" key="1">
    <source>
        <dbReference type="EMBL" id="KAJ0053558.1"/>
    </source>
</evidence>
<evidence type="ECO:0000313" key="2">
    <source>
        <dbReference type="Proteomes" id="UP001163603"/>
    </source>
</evidence>
<name>A0ACC0ZL91_9ROSI</name>
<sequence>MCSSFSLSIFDMFSLKNLIPSIMIKVLQHRLMC</sequence>